<dbReference type="GO" id="GO:0003677">
    <property type="term" value="F:DNA binding"/>
    <property type="evidence" value="ECO:0007669"/>
    <property type="project" value="UniProtKB-KW"/>
</dbReference>
<dbReference type="Pfam" id="PF00126">
    <property type="entry name" value="HTH_1"/>
    <property type="match status" value="2"/>
</dbReference>
<dbReference type="SUPFAM" id="SSF53850">
    <property type="entry name" value="Periplasmic binding protein-like II"/>
    <property type="match status" value="1"/>
</dbReference>
<evidence type="ECO:0000256" key="4">
    <source>
        <dbReference type="ARBA" id="ARBA00023159"/>
    </source>
</evidence>
<evidence type="ECO:0000256" key="5">
    <source>
        <dbReference type="ARBA" id="ARBA00023163"/>
    </source>
</evidence>
<dbReference type="AlphaFoldDB" id="A0A512NPB3"/>
<dbReference type="Gene3D" id="3.40.190.290">
    <property type="match status" value="1"/>
</dbReference>
<dbReference type="PRINTS" id="PR00039">
    <property type="entry name" value="HTHLYSR"/>
</dbReference>
<name>A0A512NPB3_9HYPH</name>
<comment type="similarity">
    <text evidence="1">Belongs to the LysR transcriptional regulatory family.</text>
</comment>
<evidence type="ECO:0000259" key="6">
    <source>
        <dbReference type="PROSITE" id="PS50931"/>
    </source>
</evidence>
<organism evidence="7 8">
    <name type="scientific">Reyranella soli</name>
    <dbReference type="NCBI Taxonomy" id="1230389"/>
    <lineage>
        <taxon>Bacteria</taxon>
        <taxon>Pseudomonadati</taxon>
        <taxon>Pseudomonadota</taxon>
        <taxon>Alphaproteobacteria</taxon>
        <taxon>Hyphomicrobiales</taxon>
        <taxon>Reyranellaceae</taxon>
        <taxon>Reyranella</taxon>
    </lineage>
</organism>
<dbReference type="Pfam" id="PF03466">
    <property type="entry name" value="LysR_substrate"/>
    <property type="match status" value="1"/>
</dbReference>
<comment type="caution">
    <text evidence="7">The sequence shown here is derived from an EMBL/GenBank/DDBJ whole genome shotgun (WGS) entry which is preliminary data.</text>
</comment>
<keyword evidence="8" id="KW-1185">Reference proteome</keyword>
<keyword evidence="4" id="KW-0010">Activator</keyword>
<dbReference type="InterPro" id="IPR000847">
    <property type="entry name" value="LysR_HTH_N"/>
</dbReference>
<dbReference type="GO" id="GO:0003700">
    <property type="term" value="F:DNA-binding transcription factor activity"/>
    <property type="evidence" value="ECO:0007669"/>
    <property type="project" value="InterPro"/>
</dbReference>
<dbReference type="Proteomes" id="UP000321058">
    <property type="component" value="Unassembled WGS sequence"/>
</dbReference>
<gene>
    <name evidence="7" type="ORF">RSO01_79620</name>
</gene>
<keyword evidence="5" id="KW-0804">Transcription</keyword>
<proteinExistence type="inferred from homology"/>
<dbReference type="Gene3D" id="1.10.10.10">
    <property type="entry name" value="Winged helix-like DNA-binding domain superfamily/Winged helix DNA-binding domain"/>
    <property type="match status" value="2"/>
</dbReference>
<dbReference type="SUPFAM" id="SSF46785">
    <property type="entry name" value="Winged helix' DNA-binding domain"/>
    <property type="match status" value="2"/>
</dbReference>
<evidence type="ECO:0000256" key="1">
    <source>
        <dbReference type="ARBA" id="ARBA00009437"/>
    </source>
</evidence>
<dbReference type="PROSITE" id="PS50931">
    <property type="entry name" value="HTH_LYSR"/>
    <property type="match status" value="2"/>
</dbReference>
<protein>
    <recommendedName>
        <fullName evidence="6">HTH lysR-type domain-containing protein</fullName>
    </recommendedName>
</protein>
<accession>A0A512NPB3</accession>
<evidence type="ECO:0000313" key="7">
    <source>
        <dbReference type="EMBL" id="GEP60796.1"/>
    </source>
</evidence>
<evidence type="ECO:0000256" key="2">
    <source>
        <dbReference type="ARBA" id="ARBA00023015"/>
    </source>
</evidence>
<dbReference type="InterPro" id="IPR005119">
    <property type="entry name" value="LysR_subst-bd"/>
</dbReference>
<sequence length="619" mass="66943">MITFTQIETFLTLVEEGGVARAAERLGVGRSTVSAHAKIIADEIGHHHFRRQQGGQIGTDAGLAAYGQLRVLLLQATFAFEHFRSANPRTASFTTVRVPFGFPASMFDRVLERATRRLTGVCLLPDYAQTSDGDALGFSFLPWSAGTGLVADRWLLIRQRPPDCASGRPVTLAGLAGVRLYAPRLPAALRPCLAALAEEANIPLDAAEYSLPEVLVEIGKSPKAVGILPASLFNPALLDAGLDVVALESTHLGPAIRVASGEHPGIADLLRQELEAILREQLACPGARLPQIRQPAPLPLKYCRSFLALYEEANVGRAAERLSIVQPALTVQLHRIEQEAGCRLFARSHHGLSANERADALYGLLRPLVASFATTLRHLRASADKSAAPIRIGLMPALDDESLMSQGFAIALDRWSRRHAGDVPQVMEGYSGTLVRWLQNGAVDFALVDRMFADPDLLLEPIVEDKMAVVIAVGSDLLPPGPVALKRLADLPLVLPSNRHGLRTLLAQSLHKAGLTLQPRLEVDSMAGCLNMVKIGRYATLLPHGSVAQSCHRRGVSVHEIVEPQIVRIISLARLRAKACRLAEAEFLDELRLAFAAPPNPPALAATSRDFYGPARQFT</sequence>
<evidence type="ECO:0000313" key="8">
    <source>
        <dbReference type="Proteomes" id="UP000321058"/>
    </source>
</evidence>
<dbReference type="PANTHER" id="PTHR30293">
    <property type="entry name" value="TRANSCRIPTIONAL REGULATORY PROTEIN NAC-RELATED"/>
    <property type="match status" value="1"/>
</dbReference>
<dbReference type="RefSeq" id="WP_281291606.1">
    <property type="nucleotide sequence ID" value="NZ_BKAJ01000183.1"/>
</dbReference>
<dbReference type="InterPro" id="IPR036390">
    <property type="entry name" value="WH_DNA-bd_sf"/>
</dbReference>
<evidence type="ECO:0000256" key="3">
    <source>
        <dbReference type="ARBA" id="ARBA00023125"/>
    </source>
</evidence>
<reference evidence="7 8" key="1">
    <citation type="submission" date="2019-07" db="EMBL/GenBank/DDBJ databases">
        <title>Whole genome shotgun sequence of Reyranella soli NBRC 108950.</title>
        <authorList>
            <person name="Hosoyama A."/>
            <person name="Uohara A."/>
            <person name="Ohji S."/>
            <person name="Ichikawa N."/>
        </authorList>
    </citation>
    <scope>NUCLEOTIDE SEQUENCE [LARGE SCALE GENOMIC DNA]</scope>
    <source>
        <strain evidence="7 8">NBRC 108950</strain>
    </source>
</reference>
<dbReference type="GO" id="GO:2000142">
    <property type="term" value="P:regulation of DNA-templated transcription initiation"/>
    <property type="evidence" value="ECO:0007669"/>
    <property type="project" value="TreeGrafter"/>
</dbReference>
<feature type="domain" description="HTH lysR-type" evidence="6">
    <location>
        <begin position="2"/>
        <end position="59"/>
    </location>
</feature>
<keyword evidence="2" id="KW-0805">Transcription regulation</keyword>
<feature type="domain" description="HTH lysR-type" evidence="6">
    <location>
        <begin position="298"/>
        <end position="355"/>
    </location>
</feature>
<dbReference type="PANTHER" id="PTHR30293:SF0">
    <property type="entry name" value="NITROGEN ASSIMILATION REGULATORY PROTEIN NAC"/>
    <property type="match status" value="1"/>
</dbReference>
<dbReference type="InterPro" id="IPR036388">
    <property type="entry name" value="WH-like_DNA-bd_sf"/>
</dbReference>
<dbReference type="EMBL" id="BKAJ01000183">
    <property type="protein sequence ID" value="GEP60796.1"/>
    <property type="molecule type" value="Genomic_DNA"/>
</dbReference>
<keyword evidence="3" id="KW-0238">DNA-binding</keyword>